<evidence type="ECO:0000259" key="10">
    <source>
        <dbReference type="PROSITE" id="PS50225"/>
    </source>
</evidence>
<keyword evidence="3" id="KW-0341">Growth regulation</keyword>
<dbReference type="SMART" id="SM00252">
    <property type="entry name" value="SH2"/>
    <property type="match status" value="1"/>
</dbReference>
<dbReference type="Pfam" id="PF00017">
    <property type="entry name" value="SH2"/>
    <property type="match status" value="1"/>
</dbReference>
<dbReference type="InterPro" id="IPR036860">
    <property type="entry name" value="SH2_dom_sf"/>
</dbReference>
<evidence type="ECO:0000256" key="7">
    <source>
        <dbReference type="PROSITE-ProRule" id="PRU00191"/>
    </source>
</evidence>
<dbReference type="SUPFAM" id="SSF158235">
    <property type="entry name" value="SOCS box-like"/>
    <property type="match status" value="1"/>
</dbReference>
<keyword evidence="6 7" id="KW-0727">SH2 domain</keyword>
<dbReference type="Gene3D" id="3.30.505.10">
    <property type="entry name" value="SH2 domain"/>
    <property type="match status" value="1"/>
</dbReference>
<name>A0AAD1SVB7_PELCU</name>
<gene>
    <name evidence="11" type="ORF">PECUL_23A002518</name>
</gene>
<dbReference type="Gene3D" id="1.10.750.20">
    <property type="entry name" value="SOCS box"/>
    <property type="match status" value="1"/>
</dbReference>
<dbReference type="Pfam" id="PF07525">
    <property type="entry name" value="SOCS_box"/>
    <property type="match status" value="1"/>
</dbReference>
<dbReference type="GO" id="GO:0046854">
    <property type="term" value="P:phosphatidylinositol phosphate biosynthetic process"/>
    <property type="evidence" value="ECO:0007669"/>
    <property type="project" value="TreeGrafter"/>
</dbReference>
<dbReference type="FunFam" id="1.10.750.20:FF:000002">
    <property type="entry name" value="Suppressor of cytokine signaling 2"/>
    <property type="match status" value="1"/>
</dbReference>
<dbReference type="PROSITE" id="PS50225">
    <property type="entry name" value="SOCS"/>
    <property type="match status" value="1"/>
</dbReference>
<evidence type="ECO:0000256" key="2">
    <source>
        <dbReference type="ARBA" id="ARBA00021548"/>
    </source>
</evidence>
<feature type="region of interest" description="Disordered" evidence="8">
    <location>
        <begin position="43"/>
        <end position="81"/>
    </location>
</feature>
<dbReference type="InterPro" id="IPR001496">
    <property type="entry name" value="SOCS_box"/>
</dbReference>
<dbReference type="InterPro" id="IPR036036">
    <property type="entry name" value="SOCS_box-like_dom_sf"/>
</dbReference>
<feature type="region of interest" description="Disordered" evidence="8">
    <location>
        <begin position="190"/>
        <end position="213"/>
    </location>
</feature>
<evidence type="ECO:0000256" key="1">
    <source>
        <dbReference type="ARBA" id="ARBA00004906"/>
    </source>
</evidence>
<sequence>MSFRHSWTDMILCVQSPQSLLAEQRTCRSSSCVGVPGFLPGQVMHPPNPNHPRCRGQPPHSSEEPTRAMDTHAPSQTRTRDPEEDLLCIAKTFCYLRESGWYWGSINATDAKQQLQKMPEGFFLVRDSTHHSYLFTLSVQTNRGPTNIRIEYSDGLFRLDSNYLCKPYIMSFPDVVSLVQYYVSNCNSESSKETSRESSPSPPVPPSPKETKGVHFKLLHPLPHGGQSPSLQHLCRLQINQCMAPASNMMDLPLPKRMVEYLQRYPFKL</sequence>
<evidence type="ECO:0000313" key="11">
    <source>
        <dbReference type="EMBL" id="CAH2312572.1"/>
    </source>
</evidence>
<reference evidence="11" key="1">
    <citation type="submission" date="2022-03" db="EMBL/GenBank/DDBJ databases">
        <authorList>
            <person name="Alioto T."/>
            <person name="Alioto T."/>
            <person name="Gomez Garrido J."/>
        </authorList>
    </citation>
    <scope>NUCLEOTIDE SEQUENCE</scope>
</reference>
<keyword evidence="5" id="KW-0833">Ubl conjugation pathway</keyword>
<evidence type="ECO:0000256" key="6">
    <source>
        <dbReference type="ARBA" id="ARBA00022999"/>
    </source>
</evidence>
<organism evidence="11 12">
    <name type="scientific">Pelobates cultripes</name>
    <name type="common">Western spadefoot toad</name>
    <dbReference type="NCBI Taxonomy" id="61616"/>
    <lineage>
        <taxon>Eukaryota</taxon>
        <taxon>Metazoa</taxon>
        <taxon>Chordata</taxon>
        <taxon>Craniata</taxon>
        <taxon>Vertebrata</taxon>
        <taxon>Euteleostomi</taxon>
        <taxon>Amphibia</taxon>
        <taxon>Batrachia</taxon>
        <taxon>Anura</taxon>
        <taxon>Pelobatoidea</taxon>
        <taxon>Pelobatidae</taxon>
        <taxon>Pelobates</taxon>
    </lineage>
</organism>
<dbReference type="FunFam" id="3.30.505.10:FF:000094">
    <property type="entry name" value="Cytokine-inducible SH2-containing protein"/>
    <property type="match status" value="1"/>
</dbReference>
<evidence type="ECO:0000256" key="8">
    <source>
        <dbReference type="SAM" id="MobiDB-lite"/>
    </source>
</evidence>
<evidence type="ECO:0000313" key="12">
    <source>
        <dbReference type="Proteomes" id="UP001295444"/>
    </source>
</evidence>
<dbReference type="PROSITE" id="PS50001">
    <property type="entry name" value="SH2"/>
    <property type="match status" value="1"/>
</dbReference>
<comment type="pathway">
    <text evidence="1">Protein modification; protein ubiquitination.</text>
</comment>
<proteinExistence type="predicted"/>
<dbReference type="SMART" id="SM00969">
    <property type="entry name" value="SOCS_box"/>
    <property type="match status" value="1"/>
</dbReference>
<feature type="domain" description="SH2" evidence="9">
    <location>
        <begin position="101"/>
        <end position="222"/>
    </location>
</feature>
<feature type="compositionally biased region" description="Basic and acidic residues" evidence="8">
    <location>
        <begin position="61"/>
        <end position="70"/>
    </location>
</feature>
<dbReference type="InterPro" id="IPR000980">
    <property type="entry name" value="SH2"/>
</dbReference>
<dbReference type="Proteomes" id="UP001295444">
    <property type="component" value="Chromosome 08"/>
</dbReference>
<dbReference type="PRINTS" id="PR00401">
    <property type="entry name" value="SH2DOMAIN"/>
</dbReference>
<dbReference type="SMART" id="SM00253">
    <property type="entry name" value="SOCS"/>
    <property type="match status" value="1"/>
</dbReference>
<dbReference type="PANTHER" id="PTHR10155:SF9">
    <property type="entry name" value="CYTOKINE-INDUCIBLE SH2-CONTAINING PROTEIN"/>
    <property type="match status" value="1"/>
</dbReference>
<keyword evidence="12" id="KW-1185">Reference proteome</keyword>
<evidence type="ECO:0000256" key="3">
    <source>
        <dbReference type="ARBA" id="ARBA00022604"/>
    </source>
</evidence>
<dbReference type="EMBL" id="OW240919">
    <property type="protein sequence ID" value="CAH2312572.1"/>
    <property type="molecule type" value="Genomic_DNA"/>
</dbReference>
<dbReference type="GO" id="GO:0035556">
    <property type="term" value="P:intracellular signal transduction"/>
    <property type="evidence" value="ECO:0007669"/>
    <property type="project" value="InterPro"/>
</dbReference>
<evidence type="ECO:0000256" key="5">
    <source>
        <dbReference type="ARBA" id="ARBA00022786"/>
    </source>
</evidence>
<evidence type="ECO:0000259" key="9">
    <source>
        <dbReference type="PROSITE" id="PS50001"/>
    </source>
</evidence>
<dbReference type="GO" id="GO:0009968">
    <property type="term" value="P:negative regulation of signal transduction"/>
    <property type="evidence" value="ECO:0007669"/>
    <property type="project" value="UniProtKB-KW"/>
</dbReference>
<dbReference type="CDD" id="cd10718">
    <property type="entry name" value="SH2_CIS"/>
    <property type="match status" value="1"/>
</dbReference>
<dbReference type="InterPro" id="IPR035887">
    <property type="entry name" value="CIS_SH2"/>
</dbReference>
<evidence type="ECO:0000256" key="4">
    <source>
        <dbReference type="ARBA" id="ARBA00022700"/>
    </source>
</evidence>
<dbReference type="SUPFAM" id="SSF55550">
    <property type="entry name" value="SH2 domain"/>
    <property type="match status" value="1"/>
</dbReference>
<dbReference type="GO" id="GO:0046935">
    <property type="term" value="F:1-phosphatidylinositol-3-kinase regulator activity"/>
    <property type="evidence" value="ECO:0007669"/>
    <property type="project" value="TreeGrafter"/>
</dbReference>
<accession>A0AAD1SVB7</accession>
<protein>
    <recommendedName>
        <fullName evidence="2">Cytokine-inducible SH2-containing protein</fullName>
    </recommendedName>
</protein>
<dbReference type="PANTHER" id="PTHR10155">
    <property type="entry name" value="PHOSPHATIDYLINOSITOL 3-KINASE REGULATORY SUBUNIT"/>
    <property type="match status" value="1"/>
</dbReference>
<dbReference type="AlphaFoldDB" id="A0AAD1SVB7"/>
<dbReference type="GO" id="GO:0005942">
    <property type="term" value="C:phosphatidylinositol 3-kinase complex"/>
    <property type="evidence" value="ECO:0007669"/>
    <property type="project" value="TreeGrafter"/>
</dbReference>
<keyword evidence="4" id="KW-0734">Signal transduction inhibitor</keyword>
<feature type="domain" description="SOCS box" evidence="10">
    <location>
        <begin position="217"/>
        <end position="268"/>
    </location>
</feature>